<feature type="compositionally biased region" description="Pro residues" evidence="1">
    <location>
        <begin position="263"/>
        <end position="280"/>
    </location>
</feature>
<feature type="region of interest" description="Disordered" evidence="1">
    <location>
        <begin position="210"/>
        <end position="239"/>
    </location>
</feature>
<dbReference type="OrthoDB" id="3786280at2759"/>
<feature type="compositionally biased region" description="Polar residues" evidence="1">
    <location>
        <begin position="9"/>
        <end position="19"/>
    </location>
</feature>
<proteinExistence type="predicted"/>
<evidence type="ECO:0000313" key="2">
    <source>
        <dbReference type="EMBL" id="KAF2256843.1"/>
    </source>
</evidence>
<organism evidence="2 3">
    <name type="scientific">Trematosphaeria pertusa</name>
    <dbReference type="NCBI Taxonomy" id="390896"/>
    <lineage>
        <taxon>Eukaryota</taxon>
        <taxon>Fungi</taxon>
        <taxon>Dikarya</taxon>
        <taxon>Ascomycota</taxon>
        <taxon>Pezizomycotina</taxon>
        <taxon>Dothideomycetes</taxon>
        <taxon>Pleosporomycetidae</taxon>
        <taxon>Pleosporales</taxon>
        <taxon>Massarineae</taxon>
        <taxon>Trematosphaeriaceae</taxon>
        <taxon>Trematosphaeria</taxon>
    </lineage>
</organism>
<protein>
    <submittedName>
        <fullName evidence="2">Uncharacterized protein</fullName>
    </submittedName>
</protein>
<gene>
    <name evidence="2" type="ORF">BU26DRAFT_558281</name>
</gene>
<reference evidence="2" key="1">
    <citation type="journal article" date="2020" name="Stud. Mycol.">
        <title>101 Dothideomycetes genomes: a test case for predicting lifestyles and emergence of pathogens.</title>
        <authorList>
            <person name="Haridas S."/>
            <person name="Albert R."/>
            <person name="Binder M."/>
            <person name="Bloem J."/>
            <person name="Labutti K."/>
            <person name="Salamov A."/>
            <person name="Andreopoulos B."/>
            <person name="Baker S."/>
            <person name="Barry K."/>
            <person name="Bills G."/>
            <person name="Bluhm B."/>
            <person name="Cannon C."/>
            <person name="Castanera R."/>
            <person name="Culley D."/>
            <person name="Daum C."/>
            <person name="Ezra D."/>
            <person name="Gonzalez J."/>
            <person name="Henrissat B."/>
            <person name="Kuo A."/>
            <person name="Liang C."/>
            <person name="Lipzen A."/>
            <person name="Lutzoni F."/>
            <person name="Magnuson J."/>
            <person name="Mondo S."/>
            <person name="Nolan M."/>
            <person name="Ohm R."/>
            <person name="Pangilinan J."/>
            <person name="Park H.-J."/>
            <person name="Ramirez L."/>
            <person name="Alfaro M."/>
            <person name="Sun H."/>
            <person name="Tritt A."/>
            <person name="Yoshinaga Y."/>
            <person name="Zwiers L.-H."/>
            <person name="Turgeon B."/>
            <person name="Goodwin S."/>
            <person name="Spatafora J."/>
            <person name="Crous P."/>
            <person name="Grigoriev I."/>
        </authorList>
    </citation>
    <scope>NUCLEOTIDE SEQUENCE</scope>
    <source>
        <strain evidence="2">CBS 122368</strain>
    </source>
</reference>
<feature type="compositionally biased region" description="Polar residues" evidence="1">
    <location>
        <begin position="213"/>
        <end position="223"/>
    </location>
</feature>
<dbReference type="AlphaFoldDB" id="A0A6A6J5T4"/>
<dbReference type="Proteomes" id="UP000800094">
    <property type="component" value="Unassembled WGS sequence"/>
</dbReference>
<sequence length="334" mass="36902">MPLRGRLFSKTSHTRSASTPARPLDPGDYAFHEEVRRRQIAEWEERLIGYRREGGQIEPTGPDPCLTGESRLLEAPPAQPGPPPSTPLPPLLYPSAANRPAVESLSMYPQNTHVQRATRSQTRLTQLNASYAQTNLVNPLPKQSMIPRKPVPPPKDRPATAAPRIRPSTGVPEHSELWFDDQLAHFRRNPSSPPVTPGPSNWLGERVPPRSAPFQTHQGSSGNVLVRPSSVQPIRPARPPRLNTALLGFRSNVADFRQMLPPEMQPPDKPLPALPSPVPQLPSLEFDTDGSLHEDKDLSKYLTADKSGLEPFKRRMPTSTAIVKGDIKKIVGTE</sequence>
<dbReference type="EMBL" id="ML987189">
    <property type="protein sequence ID" value="KAF2256843.1"/>
    <property type="molecule type" value="Genomic_DNA"/>
</dbReference>
<evidence type="ECO:0000256" key="1">
    <source>
        <dbReference type="SAM" id="MobiDB-lite"/>
    </source>
</evidence>
<evidence type="ECO:0000313" key="3">
    <source>
        <dbReference type="Proteomes" id="UP000800094"/>
    </source>
</evidence>
<feature type="region of interest" description="Disordered" evidence="1">
    <location>
        <begin position="141"/>
        <end position="172"/>
    </location>
</feature>
<feature type="region of interest" description="Disordered" evidence="1">
    <location>
        <begin position="52"/>
        <end position="89"/>
    </location>
</feature>
<dbReference type="GeneID" id="54585875"/>
<name>A0A6A6J5T4_9PLEO</name>
<feature type="region of interest" description="Disordered" evidence="1">
    <location>
        <begin position="1"/>
        <end position="31"/>
    </location>
</feature>
<keyword evidence="3" id="KW-1185">Reference proteome</keyword>
<dbReference type="RefSeq" id="XP_033691847.1">
    <property type="nucleotide sequence ID" value="XM_033832545.1"/>
</dbReference>
<accession>A0A6A6J5T4</accession>
<feature type="region of interest" description="Disordered" evidence="1">
    <location>
        <begin position="263"/>
        <end position="297"/>
    </location>
</feature>
<feature type="compositionally biased region" description="Pro residues" evidence="1">
    <location>
        <begin position="77"/>
        <end position="89"/>
    </location>
</feature>